<dbReference type="InterPro" id="IPR008160">
    <property type="entry name" value="Collagen"/>
</dbReference>
<dbReference type="EMBL" id="MU826828">
    <property type="protein sequence ID" value="KAJ7374264.1"/>
    <property type="molecule type" value="Genomic_DNA"/>
</dbReference>
<sequence>MAYTLANQTEKTFNTFKNSTESSLVSVFSGLTSLEGNVNLTKDELSLTISNTNKELKNATERLDQEDIAIRSLLDEINKTLSIKVENVSKLQGPIGPPGFNGSQGLIGPVGPAGPQGFNGTQGTHGITGPQGFNGSQGAQGATGPQGPQGGGDFSQCIHKTSTQTGSQCPVTSLSPAASVKDKRIVGVTCSSDIITQQLLLKTQINPANGQLFYTCKCYGHYGSGLQSVQCIMHYWECPLTT</sequence>
<keyword evidence="4" id="KW-1185">Reference proteome</keyword>
<dbReference type="PANTHER" id="PTHR24637">
    <property type="entry name" value="COLLAGEN"/>
    <property type="match status" value="1"/>
</dbReference>
<evidence type="ECO:0000256" key="2">
    <source>
        <dbReference type="SAM" id="MobiDB-lite"/>
    </source>
</evidence>
<dbReference type="Proteomes" id="UP001163046">
    <property type="component" value="Unassembled WGS sequence"/>
</dbReference>
<accession>A0A9X0CUU3</accession>
<feature type="region of interest" description="Disordered" evidence="2">
    <location>
        <begin position="121"/>
        <end position="157"/>
    </location>
</feature>
<comment type="caution">
    <text evidence="3">The sequence shown here is derived from an EMBL/GenBank/DDBJ whole genome shotgun (WGS) entry which is preliminary data.</text>
</comment>
<dbReference type="Pfam" id="PF01391">
    <property type="entry name" value="Collagen"/>
    <property type="match status" value="1"/>
</dbReference>
<dbReference type="OrthoDB" id="10072310at2759"/>
<evidence type="ECO:0000256" key="1">
    <source>
        <dbReference type="SAM" id="Coils"/>
    </source>
</evidence>
<name>A0A9X0CUU3_9CNID</name>
<reference evidence="3" key="1">
    <citation type="submission" date="2023-01" db="EMBL/GenBank/DDBJ databases">
        <title>Genome assembly of the deep-sea coral Lophelia pertusa.</title>
        <authorList>
            <person name="Herrera S."/>
            <person name="Cordes E."/>
        </authorList>
    </citation>
    <scope>NUCLEOTIDE SEQUENCE</scope>
    <source>
        <strain evidence="3">USNM1676648</strain>
        <tissue evidence="3">Polyp</tissue>
    </source>
</reference>
<keyword evidence="1" id="KW-0175">Coiled coil</keyword>
<dbReference type="PANTHER" id="PTHR24637:SF334">
    <property type="entry name" value="NEMATODE CUTICLE COLLAGEN N-TERMINAL DOMAIN-CONTAINING PROTEIN"/>
    <property type="match status" value="1"/>
</dbReference>
<protein>
    <submittedName>
        <fullName evidence="3">Uncharacterized protein</fullName>
    </submittedName>
</protein>
<feature type="coiled-coil region" evidence="1">
    <location>
        <begin position="42"/>
        <end position="76"/>
    </location>
</feature>
<evidence type="ECO:0000313" key="3">
    <source>
        <dbReference type="EMBL" id="KAJ7374264.1"/>
    </source>
</evidence>
<gene>
    <name evidence="3" type="ORF">OS493_007345</name>
</gene>
<feature type="compositionally biased region" description="Low complexity" evidence="2">
    <location>
        <begin position="136"/>
        <end position="146"/>
    </location>
</feature>
<dbReference type="AlphaFoldDB" id="A0A9X0CUU3"/>
<organism evidence="3 4">
    <name type="scientific">Desmophyllum pertusum</name>
    <dbReference type="NCBI Taxonomy" id="174260"/>
    <lineage>
        <taxon>Eukaryota</taxon>
        <taxon>Metazoa</taxon>
        <taxon>Cnidaria</taxon>
        <taxon>Anthozoa</taxon>
        <taxon>Hexacorallia</taxon>
        <taxon>Scleractinia</taxon>
        <taxon>Caryophylliina</taxon>
        <taxon>Caryophylliidae</taxon>
        <taxon>Desmophyllum</taxon>
    </lineage>
</organism>
<evidence type="ECO:0000313" key="4">
    <source>
        <dbReference type="Proteomes" id="UP001163046"/>
    </source>
</evidence>
<proteinExistence type="predicted"/>